<dbReference type="InterPro" id="IPR001179">
    <property type="entry name" value="PPIase_FKBP_dom"/>
</dbReference>
<dbReference type="GO" id="GO:0003755">
    <property type="term" value="F:peptidyl-prolyl cis-trans isomerase activity"/>
    <property type="evidence" value="ECO:0007669"/>
    <property type="project" value="UniProtKB-UniRule"/>
</dbReference>
<dbReference type="OrthoDB" id="9767721at2"/>
<dbReference type="SUPFAM" id="SSF109998">
    <property type="entry name" value="Triger factor/SurA peptide-binding domain-like"/>
    <property type="match status" value="1"/>
</dbReference>
<keyword evidence="7 11" id="KW-0143">Chaperone</keyword>
<dbReference type="RefSeq" id="WP_138079037.1">
    <property type="nucleotide sequence ID" value="NZ_CP040004.1"/>
</dbReference>
<evidence type="ECO:0000256" key="3">
    <source>
        <dbReference type="ARBA" id="ARBA00013194"/>
    </source>
</evidence>
<comment type="similarity">
    <text evidence="2 11 13">Belongs to the FKBP-type PPIase family. Tig subfamily.</text>
</comment>
<keyword evidence="6 11" id="KW-0697">Rotamase</keyword>
<dbReference type="InterPro" id="IPR027304">
    <property type="entry name" value="Trigger_fact/SurA_dom_sf"/>
</dbReference>
<dbReference type="Proteomes" id="UP000310639">
    <property type="component" value="Chromosome"/>
</dbReference>
<dbReference type="Pfam" id="PF05697">
    <property type="entry name" value="Trigger_N"/>
    <property type="match status" value="1"/>
</dbReference>
<dbReference type="PANTHER" id="PTHR30560">
    <property type="entry name" value="TRIGGER FACTOR CHAPERONE AND PEPTIDYL-PROLYL CIS/TRANS ISOMERASE"/>
    <property type="match status" value="1"/>
</dbReference>
<dbReference type="GO" id="GO:0005737">
    <property type="term" value="C:cytoplasm"/>
    <property type="evidence" value="ECO:0007669"/>
    <property type="project" value="UniProtKB-SubCell"/>
</dbReference>
<dbReference type="PROSITE" id="PS50059">
    <property type="entry name" value="FKBP_PPIASE"/>
    <property type="match status" value="1"/>
</dbReference>
<dbReference type="AlphaFoldDB" id="A0A4P9A399"/>
<dbReference type="SUPFAM" id="SSF54534">
    <property type="entry name" value="FKBP-like"/>
    <property type="match status" value="1"/>
</dbReference>
<evidence type="ECO:0000256" key="5">
    <source>
        <dbReference type="ARBA" id="ARBA00022618"/>
    </source>
</evidence>
<dbReference type="FunFam" id="3.10.50.40:FF:000001">
    <property type="entry name" value="Trigger factor"/>
    <property type="match status" value="1"/>
</dbReference>
<dbReference type="NCBIfam" id="TIGR00115">
    <property type="entry name" value="tig"/>
    <property type="match status" value="1"/>
</dbReference>
<feature type="domain" description="PPIase FKBP-type" evidence="14">
    <location>
        <begin position="162"/>
        <end position="242"/>
    </location>
</feature>
<comment type="subcellular location">
    <subcellularLocation>
        <location evidence="11">Cytoplasm</location>
    </subcellularLocation>
    <text evidence="11">About half TF is bound to the ribosome near the polypeptide exit tunnel while the other half is free in the cytoplasm.</text>
</comment>
<dbReference type="InterPro" id="IPR008880">
    <property type="entry name" value="Trigger_fac_C"/>
</dbReference>
<organism evidence="15 16">
    <name type="scientific">Candidatus Nanosynbacter featherlites</name>
    <dbReference type="NCBI Taxonomy" id="2572088"/>
    <lineage>
        <taxon>Bacteria</taxon>
        <taxon>Candidatus Saccharimonadota</taxon>
        <taxon>Candidatus Saccharimonadia</taxon>
        <taxon>Candidatus Nanosynbacterales</taxon>
        <taxon>Candidatus Nanosynbacteraceae</taxon>
        <taxon>Candidatus Nanosynbacter</taxon>
    </lineage>
</organism>
<dbReference type="GO" id="GO:0051083">
    <property type="term" value="P:'de novo' cotranslational protein folding"/>
    <property type="evidence" value="ECO:0007669"/>
    <property type="project" value="TreeGrafter"/>
</dbReference>
<gene>
    <name evidence="11 15" type="primary">tig</name>
    <name evidence="15" type="ORF">FBF37_02140</name>
</gene>
<evidence type="ECO:0000256" key="6">
    <source>
        <dbReference type="ARBA" id="ARBA00023110"/>
    </source>
</evidence>
<evidence type="ECO:0000256" key="1">
    <source>
        <dbReference type="ARBA" id="ARBA00000971"/>
    </source>
</evidence>
<evidence type="ECO:0000256" key="2">
    <source>
        <dbReference type="ARBA" id="ARBA00005464"/>
    </source>
</evidence>
<evidence type="ECO:0000256" key="7">
    <source>
        <dbReference type="ARBA" id="ARBA00023186"/>
    </source>
</evidence>
<keyword evidence="16" id="KW-1185">Reference proteome</keyword>
<evidence type="ECO:0000313" key="16">
    <source>
        <dbReference type="Proteomes" id="UP000310639"/>
    </source>
</evidence>
<keyword evidence="5 11" id="KW-0132">Cell division</keyword>
<evidence type="ECO:0000313" key="15">
    <source>
        <dbReference type="EMBL" id="QCT42262.1"/>
    </source>
</evidence>
<dbReference type="GO" id="GO:0015031">
    <property type="term" value="P:protein transport"/>
    <property type="evidence" value="ECO:0007669"/>
    <property type="project" value="UniProtKB-UniRule"/>
</dbReference>
<evidence type="ECO:0000256" key="13">
    <source>
        <dbReference type="RuleBase" id="RU003914"/>
    </source>
</evidence>
<evidence type="ECO:0000256" key="11">
    <source>
        <dbReference type="HAMAP-Rule" id="MF_00303"/>
    </source>
</evidence>
<dbReference type="EC" id="5.2.1.8" evidence="3 11"/>
<dbReference type="InterPro" id="IPR046357">
    <property type="entry name" value="PPIase_dom_sf"/>
</dbReference>
<keyword evidence="8 11" id="KW-0413">Isomerase</keyword>
<dbReference type="Gene3D" id="3.30.70.1050">
    <property type="entry name" value="Trigger factor ribosome-binding domain"/>
    <property type="match status" value="1"/>
</dbReference>
<evidence type="ECO:0000256" key="10">
    <source>
        <dbReference type="ARBA" id="ARBA00029986"/>
    </source>
</evidence>
<reference evidence="15 16" key="1">
    <citation type="submission" date="2019-04" db="EMBL/GenBank/DDBJ databases">
        <title>Saccharibacteria TM7 genomes.</title>
        <authorList>
            <person name="Bor B."/>
            <person name="He X."/>
            <person name="Chen T."/>
            <person name="Dewhirst F.E."/>
        </authorList>
    </citation>
    <scope>NUCLEOTIDE SEQUENCE [LARGE SCALE GENOMIC DNA]</scope>
    <source>
        <strain evidence="15 16">BB001</strain>
    </source>
</reference>
<dbReference type="InterPro" id="IPR036611">
    <property type="entry name" value="Trigger_fac_ribosome-bd_sf"/>
</dbReference>
<name>A0A4P9A399_9BACT</name>
<comment type="catalytic activity">
    <reaction evidence="1 11 12">
        <text>[protein]-peptidylproline (omega=180) = [protein]-peptidylproline (omega=0)</text>
        <dbReference type="Rhea" id="RHEA:16237"/>
        <dbReference type="Rhea" id="RHEA-COMP:10747"/>
        <dbReference type="Rhea" id="RHEA-COMP:10748"/>
        <dbReference type="ChEBI" id="CHEBI:83833"/>
        <dbReference type="ChEBI" id="CHEBI:83834"/>
        <dbReference type="EC" id="5.2.1.8"/>
    </reaction>
</comment>
<keyword evidence="9 11" id="KW-0131">Cell cycle</keyword>
<dbReference type="InterPro" id="IPR037041">
    <property type="entry name" value="Trigger_fac_C_sf"/>
</dbReference>
<dbReference type="Pfam" id="PF05698">
    <property type="entry name" value="Trigger_C"/>
    <property type="match status" value="1"/>
</dbReference>
<comment type="domain">
    <text evidence="11">Consists of 3 domains; the N-terminus binds the ribosome, the middle domain has PPIase activity, while the C-terminus has intrinsic chaperone activity on its own.</text>
</comment>
<dbReference type="KEGG" id="nft:FBF37_02140"/>
<evidence type="ECO:0000256" key="4">
    <source>
        <dbReference type="ARBA" id="ARBA00016902"/>
    </source>
</evidence>
<protein>
    <recommendedName>
        <fullName evidence="4 11">Trigger factor</fullName>
        <shortName evidence="11">TF</shortName>
        <ecNumber evidence="3 11">5.2.1.8</ecNumber>
    </recommendedName>
    <alternativeName>
        <fullName evidence="10 11">PPIase</fullName>
    </alternativeName>
</protein>
<dbReference type="GO" id="GO:0043022">
    <property type="term" value="F:ribosome binding"/>
    <property type="evidence" value="ECO:0007669"/>
    <property type="project" value="TreeGrafter"/>
</dbReference>
<evidence type="ECO:0000256" key="12">
    <source>
        <dbReference type="PROSITE-ProRule" id="PRU00277"/>
    </source>
</evidence>
<dbReference type="HAMAP" id="MF_00303">
    <property type="entry name" value="Trigger_factor_Tig"/>
    <property type="match status" value="1"/>
</dbReference>
<dbReference type="Gene3D" id="1.10.3120.10">
    <property type="entry name" value="Trigger factor, C-terminal domain"/>
    <property type="match status" value="1"/>
</dbReference>
<dbReference type="GO" id="GO:0044183">
    <property type="term" value="F:protein folding chaperone"/>
    <property type="evidence" value="ECO:0007669"/>
    <property type="project" value="TreeGrafter"/>
</dbReference>
<dbReference type="EMBL" id="CP040004">
    <property type="protein sequence ID" value="QCT42262.1"/>
    <property type="molecule type" value="Genomic_DNA"/>
</dbReference>
<evidence type="ECO:0000259" key="14">
    <source>
        <dbReference type="PROSITE" id="PS50059"/>
    </source>
</evidence>
<proteinExistence type="inferred from homology"/>
<accession>A0A4P9A399</accession>
<dbReference type="GO" id="GO:0043335">
    <property type="term" value="P:protein unfolding"/>
    <property type="evidence" value="ECO:0007669"/>
    <property type="project" value="TreeGrafter"/>
</dbReference>
<dbReference type="PANTHER" id="PTHR30560:SF3">
    <property type="entry name" value="TRIGGER FACTOR-LIKE PROTEIN TIG, CHLOROPLASTIC"/>
    <property type="match status" value="1"/>
</dbReference>
<sequence>MKTTVKKLSDTKVELTISLGSEELSAAEQVALTKMASDLKVPGFRKGKVPVSVAAKHVNPAALQEQTLDNALSKAVAEAFMAEKIQALDRPAVDVKKFVPGQELEFTAEVEIIPPVKLGNYKKLKAKRQAVKVEDNEVEEIITRMRENFTEKTEVKRAAKEGDEAVIDFTGKKDDVPFDGGAAKDFALKLGSGQFIPGFEEGVVGHKAGETFDLKLTFPKDYHAKELAGADVVFTVTLHKVNELSLPEVNDEFAAKCGPFTSIDEFKADIKREITNQKEREADEKLKDDLVGELAEASKVALPELLIDDQIRSIEQDLMQNLMYRGLTLDSYLQTQKFKDKDDWRAKEARPAAEKRVKAGLVLAELSKELGVEVSHEELSTQIEAMKQQYGKDPKIAERFSDPNVHRDIANRMITDKTVEKLIELNK</sequence>
<evidence type="ECO:0000256" key="8">
    <source>
        <dbReference type="ARBA" id="ARBA00023235"/>
    </source>
</evidence>
<dbReference type="Gene3D" id="3.10.50.40">
    <property type="match status" value="1"/>
</dbReference>
<dbReference type="PIRSF" id="PIRSF003095">
    <property type="entry name" value="Trigger_factor"/>
    <property type="match status" value="1"/>
</dbReference>
<keyword evidence="11" id="KW-0963">Cytoplasm</keyword>
<dbReference type="Pfam" id="PF00254">
    <property type="entry name" value="FKBP_C"/>
    <property type="match status" value="1"/>
</dbReference>
<dbReference type="SUPFAM" id="SSF102735">
    <property type="entry name" value="Trigger factor ribosome-binding domain"/>
    <property type="match status" value="1"/>
</dbReference>
<dbReference type="GO" id="GO:0051301">
    <property type="term" value="P:cell division"/>
    <property type="evidence" value="ECO:0007669"/>
    <property type="project" value="UniProtKB-KW"/>
</dbReference>
<comment type="function">
    <text evidence="11">Involved in protein export. Acts as a chaperone by maintaining the newly synthesized protein in an open conformation. Functions as a peptidyl-prolyl cis-trans isomerase.</text>
</comment>
<dbReference type="InterPro" id="IPR005215">
    <property type="entry name" value="Trig_fac"/>
</dbReference>
<dbReference type="InterPro" id="IPR008881">
    <property type="entry name" value="Trigger_fac_ribosome-bd_bac"/>
</dbReference>
<evidence type="ECO:0000256" key="9">
    <source>
        <dbReference type="ARBA" id="ARBA00023306"/>
    </source>
</evidence>